<protein>
    <submittedName>
        <fullName evidence="1">Uncharacterized protein</fullName>
    </submittedName>
</protein>
<dbReference type="EMBL" id="MN794232">
    <property type="protein sequence ID" value="QHJ74360.1"/>
    <property type="molecule type" value="Genomic_DNA"/>
</dbReference>
<reference evidence="1 2" key="1">
    <citation type="submission" date="2019-12" db="EMBL/GenBank/DDBJ databases">
        <authorList>
            <person name="Harris M."/>
            <person name="Ho T.C."/>
            <person name="Fruchtman H."/>
            <person name="Garin M."/>
            <person name="Kubatin V."/>
            <person name="Lu T."/>
            <person name="Xue L."/>
            <person name="Marr M.T."/>
        </authorList>
    </citation>
    <scope>NUCLEOTIDE SEQUENCE [LARGE SCALE GENOMIC DNA]</scope>
</reference>
<sequence>MQNNTEIRRVISEKALELRQNTEILSDDDSYTCHILEDHVADTLGEHCRLESMLLIHELGIAFCKHVRAEPEAVFGRELNSTVLEYIDEILTHKLTAFVHSISRAFGDDEGIEFADVRKAWLKFLINSL</sequence>
<organism evidence="1 2">
    <name type="scientific">Vibrio phage VH1_2019</name>
    <dbReference type="NCBI Taxonomy" id="2686307"/>
    <lineage>
        <taxon>Viruses</taxon>
        <taxon>Duplodnaviria</taxon>
        <taxon>Heunggongvirae</taxon>
        <taxon>Uroviricota</taxon>
        <taxon>Caudoviricetes</taxon>
        <taxon>Pantevenvirales</taxon>
        <taxon>Straboviridae</taxon>
        <taxon>Schizotequatrovirus</taxon>
        <taxon>Schizotequatrovirus KVP40</taxon>
    </lineage>
</organism>
<gene>
    <name evidence="1" type="ORF">VH12019_00033</name>
</gene>
<dbReference type="Proteomes" id="UP000464957">
    <property type="component" value="Segment"/>
</dbReference>
<accession>A0A6B9STR1</accession>
<name>A0A6B9STR1_9CAUD</name>
<evidence type="ECO:0000313" key="1">
    <source>
        <dbReference type="EMBL" id="QHJ74360.1"/>
    </source>
</evidence>
<proteinExistence type="predicted"/>
<evidence type="ECO:0000313" key="2">
    <source>
        <dbReference type="Proteomes" id="UP000464957"/>
    </source>
</evidence>